<gene>
    <name evidence="1" type="ORF">RhiirA5_428402</name>
</gene>
<sequence length="526" mass="62336">MDSPPDSTTPPPISQAILRLYKPQKKIFDVSMRISKLSPYLSCDTRGSGTLYNTKKGRYYLLRLSEKADLPLTEINKYLIYTNDIELSKNHRHTFRSTSNKPNLNYILGIYLTFVFSLNRQFHKDAVNKYFSRLRHLLKEKLLVLRNRLELTDNNERKTKTFIRFSCGHHVIYLGFYFPCGTLHFEPGEYTGSLCFHPPAFVQSNNRWRCGTHLKHIRQVSHTTTRHPVEPRFYAEQFGLTVNRHNKNKRHHKAIHSNRLGISYIVQFKRYRSDELTLPSVHNKTVRPYYKQYRTLRFDAVRSPQQQARWNRLTMSTLKQNRSNRTITPHLLPNSPGQMVFKTIHHLPHRYKGPSPIQRSDIFKNSPNGHMHYALLRTRQRIKNWIRHTKKRNRLKKQLPPLPAGFIGDQRTYYYDTYNINLFDYNIRRRYNVSSIPQYDYGYSKAVELYRQHHDKYVTMNSIQPPPNVSYHIKKTDQHIFNDPNLFFRRTPPPDNDSHTTMSDITYFSASEGPSVVEFPPTPSYD</sequence>
<dbReference type="VEuPathDB" id="FungiDB:RhiirA1_534135"/>
<dbReference type="VEuPathDB" id="FungiDB:RhiirA1_542258"/>
<proteinExistence type="predicted"/>
<dbReference type="VEuPathDB" id="FungiDB:RhiirFUN_026867"/>
<organism evidence="1 2">
    <name type="scientific">Rhizophagus irregularis</name>
    <dbReference type="NCBI Taxonomy" id="588596"/>
    <lineage>
        <taxon>Eukaryota</taxon>
        <taxon>Fungi</taxon>
        <taxon>Fungi incertae sedis</taxon>
        <taxon>Mucoromycota</taxon>
        <taxon>Glomeromycotina</taxon>
        <taxon>Glomeromycetes</taxon>
        <taxon>Glomerales</taxon>
        <taxon>Glomeraceae</taxon>
        <taxon>Rhizophagus</taxon>
    </lineage>
</organism>
<name>A0A2N0P0D2_9GLOM</name>
<comment type="caution">
    <text evidence="1">The sequence shown here is derived from an EMBL/GenBank/DDBJ whole genome shotgun (WGS) entry which is preliminary data.</text>
</comment>
<evidence type="ECO:0000313" key="2">
    <source>
        <dbReference type="Proteomes" id="UP000232722"/>
    </source>
</evidence>
<evidence type="ECO:0000313" key="1">
    <source>
        <dbReference type="EMBL" id="PKC00287.1"/>
    </source>
</evidence>
<dbReference type="EMBL" id="LLXJ01001912">
    <property type="protein sequence ID" value="PKC00287.1"/>
    <property type="molecule type" value="Genomic_DNA"/>
</dbReference>
<reference evidence="1 2" key="2">
    <citation type="submission" date="2017-09" db="EMBL/GenBank/DDBJ databases">
        <title>Extensive intraspecific genome diversity in a model arbuscular mycorrhizal fungus.</title>
        <authorList>
            <person name="Chen E.C."/>
            <person name="Morin E."/>
            <person name="Beaudet D."/>
            <person name="Noel J."/>
            <person name="Ndikumana S."/>
            <person name="Charron P."/>
            <person name="St-Onge C."/>
            <person name="Giorgi J."/>
            <person name="Grigoriev I.V."/>
            <person name="Roux C."/>
            <person name="Martin F.M."/>
            <person name="Corradi N."/>
        </authorList>
    </citation>
    <scope>NUCLEOTIDE SEQUENCE [LARGE SCALE GENOMIC DNA]</scope>
    <source>
        <strain evidence="1 2">A5</strain>
    </source>
</reference>
<dbReference type="VEuPathDB" id="FungiDB:FUN_010041"/>
<dbReference type="AlphaFoldDB" id="A0A2N0P0D2"/>
<accession>A0A2N0P0D2</accession>
<reference evidence="1 2" key="1">
    <citation type="submission" date="2016-04" db="EMBL/GenBank/DDBJ databases">
        <title>Genome analyses suggest a sexual origin of heterokaryosis in a supposedly ancient asexual fungus.</title>
        <authorList>
            <person name="Ropars J."/>
            <person name="Sedzielewska K."/>
            <person name="Noel J."/>
            <person name="Charron P."/>
            <person name="Farinelli L."/>
            <person name="Marton T."/>
            <person name="Kruger M."/>
            <person name="Pelin A."/>
            <person name="Brachmann A."/>
            <person name="Corradi N."/>
        </authorList>
    </citation>
    <scope>NUCLEOTIDE SEQUENCE [LARGE SCALE GENOMIC DNA]</scope>
    <source>
        <strain evidence="1 2">A5</strain>
    </source>
</reference>
<dbReference type="VEuPathDB" id="FungiDB:FUN_010040"/>
<protein>
    <submittedName>
        <fullName evidence="1">Uncharacterized protein</fullName>
    </submittedName>
</protein>
<dbReference type="Proteomes" id="UP000232722">
    <property type="component" value="Unassembled WGS sequence"/>
</dbReference>